<dbReference type="WBParaSite" id="Pan_g14080.t1">
    <property type="protein sequence ID" value="Pan_g14080.t1"/>
    <property type="gene ID" value="Pan_g14080"/>
</dbReference>
<reference evidence="1" key="1">
    <citation type="journal article" date="2013" name="Genetics">
        <title>The draft genome and transcriptome of Panagrellus redivivus are shaped by the harsh demands of a free-living lifestyle.</title>
        <authorList>
            <person name="Srinivasan J."/>
            <person name="Dillman A.R."/>
            <person name="Macchietto M.G."/>
            <person name="Heikkinen L."/>
            <person name="Lakso M."/>
            <person name="Fracchia K.M."/>
            <person name="Antoshechkin I."/>
            <person name="Mortazavi A."/>
            <person name="Wong G."/>
            <person name="Sternberg P.W."/>
        </authorList>
    </citation>
    <scope>NUCLEOTIDE SEQUENCE [LARGE SCALE GENOMIC DNA]</scope>
    <source>
        <strain evidence="1">MT8872</strain>
    </source>
</reference>
<proteinExistence type="predicted"/>
<protein>
    <submittedName>
        <fullName evidence="2">Protein quiver</fullName>
    </submittedName>
</protein>
<name>A0A7E4UXP5_PANRE</name>
<accession>A0A7E4UXP5</accession>
<sequence length="206" mass="22524">MFSYTGWCHLCNQVLTQYAPVSNITQKCTWTTNLPEQDVLIYPDCDGEWCYTFISAPVGGKASVQKGCEARSLLKHQQTKAMDQEFNNASSWAFSEPLWNAPRCSEIVAAADYAIGKNATEIGDMEGQTTNVCLDMEFMQKGLPSKGKLCCCRGNGTCNGDIGWKEEAITVAILDAYRRDHGGIMSNSGSTISLISGFIALTFSLV</sequence>
<evidence type="ECO:0000313" key="2">
    <source>
        <dbReference type="WBParaSite" id="Pan_g14080.t1"/>
    </source>
</evidence>
<reference evidence="2" key="2">
    <citation type="submission" date="2020-10" db="UniProtKB">
        <authorList>
            <consortium name="WormBaseParasite"/>
        </authorList>
    </citation>
    <scope>IDENTIFICATION</scope>
</reference>
<organism evidence="1 2">
    <name type="scientific">Panagrellus redivivus</name>
    <name type="common">Microworm</name>
    <dbReference type="NCBI Taxonomy" id="6233"/>
    <lineage>
        <taxon>Eukaryota</taxon>
        <taxon>Metazoa</taxon>
        <taxon>Ecdysozoa</taxon>
        <taxon>Nematoda</taxon>
        <taxon>Chromadorea</taxon>
        <taxon>Rhabditida</taxon>
        <taxon>Tylenchina</taxon>
        <taxon>Panagrolaimomorpha</taxon>
        <taxon>Panagrolaimoidea</taxon>
        <taxon>Panagrolaimidae</taxon>
        <taxon>Panagrellus</taxon>
    </lineage>
</organism>
<dbReference type="AlphaFoldDB" id="A0A7E4UXP5"/>
<keyword evidence="1" id="KW-1185">Reference proteome</keyword>
<dbReference type="Proteomes" id="UP000492821">
    <property type="component" value="Unassembled WGS sequence"/>
</dbReference>
<evidence type="ECO:0000313" key="1">
    <source>
        <dbReference type="Proteomes" id="UP000492821"/>
    </source>
</evidence>